<evidence type="ECO:0000256" key="1">
    <source>
        <dbReference type="ARBA" id="ARBA00022679"/>
    </source>
</evidence>
<keyword evidence="4" id="KW-1185">Reference proteome</keyword>
<dbReference type="InterPro" id="IPR051504">
    <property type="entry name" value="Plant_metabolite_acyltrans"/>
</dbReference>
<sequence length="193" mass="20867">MMPVHLSAPVLRRRRHLGDGDGSDLATMGVRRLSVFRVAPAENVKVKLSFLDAPWVVTWPVQQVFQYDRAGGGKEEFAAAVKRLTESLAAALALYIPLAGKLAYVEETRDLVVDCSDPGVAFFEAEADGEVEAESLLQELDARVFPAPVMTVQATRFIAGGGTALSVSALHAVVDGRAFVLFLELVWPPFNSV</sequence>
<proteinExistence type="predicted"/>
<dbReference type="Gene3D" id="3.30.559.10">
    <property type="entry name" value="Chloramphenicol acetyltransferase-like domain"/>
    <property type="match status" value="1"/>
</dbReference>
<evidence type="ECO:0000256" key="2">
    <source>
        <dbReference type="ARBA" id="ARBA00023315"/>
    </source>
</evidence>
<keyword evidence="2" id="KW-0012">Acyltransferase</keyword>
<evidence type="ECO:0000313" key="3">
    <source>
        <dbReference type="EMBL" id="KAJ1256900.1"/>
    </source>
</evidence>
<gene>
    <name evidence="3" type="ORF">BS78_K276700</name>
</gene>
<dbReference type="GO" id="GO:0016747">
    <property type="term" value="F:acyltransferase activity, transferring groups other than amino-acyl groups"/>
    <property type="evidence" value="ECO:0007669"/>
    <property type="project" value="UniProtKB-ARBA"/>
</dbReference>
<keyword evidence="1" id="KW-0808">Transferase</keyword>
<dbReference type="Pfam" id="PF02458">
    <property type="entry name" value="Transferase"/>
    <property type="match status" value="1"/>
</dbReference>
<accession>A0A9W8CG51</accession>
<dbReference type="InterPro" id="IPR023213">
    <property type="entry name" value="CAT-like_dom_sf"/>
</dbReference>
<protein>
    <submittedName>
        <fullName evidence="3">Uncharacterized protein</fullName>
    </submittedName>
</protein>
<dbReference type="PANTHER" id="PTHR31625">
    <property type="match status" value="1"/>
</dbReference>
<reference evidence="3 4" key="1">
    <citation type="submission" date="2022-10" db="EMBL/GenBank/DDBJ databases">
        <title>WGS assembly of Paspalum vaginatum 540-79.</title>
        <authorList>
            <person name="Sun G."/>
            <person name="Wase N."/>
            <person name="Shu S."/>
            <person name="Jenkins J."/>
            <person name="Zhou B."/>
            <person name="Torres-Rodriguez J."/>
            <person name="Chen C."/>
            <person name="Sandor L."/>
            <person name="Plott C."/>
            <person name="Yoshinga Y."/>
            <person name="Daum C."/>
            <person name="Qi P."/>
            <person name="Barry K."/>
            <person name="Lipzen A."/>
            <person name="Berry L."/>
            <person name="Pedersen C."/>
            <person name="Gottilla T."/>
            <person name="Foltz A."/>
            <person name="Yu H."/>
            <person name="O'Malley R."/>
            <person name="Zhang C."/>
            <person name="Devos K."/>
            <person name="Sigmon B."/>
            <person name="Yu B."/>
            <person name="Obata T."/>
            <person name="Schmutz J."/>
            <person name="Schnable J."/>
        </authorList>
    </citation>
    <scope>NUCLEOTIDE SEQUENCE [LARGE SCALE GENOMIC DNA]</scope>
    <source>
        <strain evidence="4">cv. 540-79</strain>
    </source>
</reference>
<dbReference type="OrthoDB" id="683650at2759"/>
<dbReference type="AlphaFoldDB" id="A0A9W8CG51"/>
<organism evidence="3 4">
    <name type="scientific">Paspalum vaginatum</name>
    <name type="common">seashore paspalum</name>
    <dbReference type="NCBI Taxonomy" id="158149"/>
    <lineage>
        <taxon>Eukaryota</taxon>
        <taxon>Viridiplantae</taxon>
        <taxon>Streptophyta</taxon>
        <taxon>Embryophyta</taxon>
        <taxon>Tracheophyta</taxon>
        <taxon>Spermatophyta</taxon>
        <taxon>Magnoliopsida</taxon>
        <taxon>Liliopsida</taxon>
        <taxon>Poales</taxon>
        <taxon>Poaceae</taxon>
        <taxon>PACMAD clade</taxon>
        <taxon>Panicoideae</taxon>
        <taxon>Andropogonodae</taxon>
        <taxon>Paspaleae</taxon>
        <taxon>Paspalinae</taxon>
        <taxon>Paspalum</taxon>
    </lineage>
</organism>
<dbReference type="Proteomes" id="UP001164776">
    <property type="component" value="Unassembled WGS sequence"/>
</dbReference>
<comment type="caution">
    <text evidence="3">The sequence shown here is derived from an EMBL/GenBank/DDBJ whole genome shotgun (WGS) entry which is preliminary data.</text>
</comment>
<dbReference type="EMBL" id="MU629460">
    <property type="protein sequence ID" value="KAJ1256900.1"/>
    <property type="molecule type" value="Genomic_DNA"/>
</dbReference>
<name>A0A9W8CG51_9POAL</name>
<evidence type="ECO:0000313" key="4">
    <source>
        <dbReference type="Proteomes" id="UP001164776"/>
    </source>
</evidence>